<name>A0A0A9EGK7_ARUDO</name>
<reference evidence="2" key="2">
    <citation type="journal article" date="2015" name="Data Brief">
        <title>Shoot transcriptome of the giant reed, Arundo donax.</title>
        <authorList>
            <person name="Barrero R.A."/>
            <person name="Guerrero F.D."/>
            <person name="Moolhuijzen P."/>
            <person name="Goolsby J.A."/>
            <person name="Tidwell J."/>
            <person name="Bellgard S.E."/>
            <person name="Bellgard M.I."/>
        </authorList>
    </citation>
    <scope>NUCLEOTIDE SEQUENCE</scope>
    <source>
        <tissue evidence="2">Shoot tissue taken approximately 20 cm above the soil surface</tissue>
    </source>
</reference>
<keyword evidence="1" id="KW-0812">Transmembrane</keyword>
<accession>A0A0A9EGK7</accession>
<dbReference type="AlphaFoldDB" id="A0A0A9EGK7"/>
<protein>
    <submittedName>
        <fullName evidence="2">Uncharacterized protein</fullName>
    </submittedName>
</protein>
<sequence length="48" mass="5852">MHNLTWGWGPVLLLIMLMDWGFVPRSLFLKNNLADGYMCGRSWWRRRR</sequence>
<keyword evidence="1" id="KW-0472">Membrane</keyword>
<evidence type="ECO:0000313" key="2">
    <source>
        <dbReference type="EMBL" id="JAD99904.1"/>
    </source>
</evidence>
<feature type="transmembrane region" description="Helical" evidence="1">
    <location>
        <begin position="6"/>
        <end position="23"/>
    </location>
</feature>
<dbReference type="EMBL" id="GBRH01197991">
    <property type="protein sequence ID" value="JAD99904.1"/>
    <property type="molecule type" value="Transcribed_RNA"/>
</dbReference>
<reference evidence="2" key="1">
    <citation type="submission" date="2014-09" db="EMBL/GenBank/DDBJ databases">
        <authorList>
            <person name="Magalhaes I.L.F."/>
            <person name="Oliveira U."/>
            <person name="Santos F.R."/>
            <person name="Vidigal T.H.D.A."/>
            <person name="Brescovit A.D."/>
            <person name="Santos A.J."/>
        </authorList>
    </citation>
    <scope>NUCLEOTIDE SEQUENCE</scope>
    <source>
        <tissue evidence="2">Shoot tissue taken approximately 20 cm above the soil surface</tissue>
    </source>
</reference>
<organism evidence="2">
    <name type="scientific">Arundo donax</name>
    <name type="common">Giant reed</name>
    <name type="synonym">Donax arundinaceus</name>
    <dbReference type="NCBI Taxonomy" id="35708"/>
    <lineage>
        <taxon>Eukaryota</taxon>
        <taxon>Viridiplantae</taxon>
        <taxon>Streptophyta</taxon>
        <taxon>Embryophyta</taxon>
        <taxon>Tracheophyta</taxon>
        <taxon>Spermatophyta</taxon>
        <taxon>Magnoliopsida</taxon>
        <taxon>Liliopsida</taxon>
        <taxon>Poales</taxon>
        <taxon>Poaceae</taxon>
        <taxon>PACMAD clade</taxon>
        <taxon>Arundinoideae</taxon>
        <taxon>Arundineae</taxon>
        <taxon>Arundo</taxon>
    </lineage>
</organism>
<proteinExistence type="predicted"/>
<keyword evidence="1" id="KW-1133">Transmembrane helix</keyword>
<evidence type="ECO:0000256" key="1">
    <source>
        <dbReference type="SAM" id="Phobius"/>
    </source>
</evidence>